<dbReference type="AlphaFoldDB" id="A0A2N0AIY3"/>
<comment type="caution">
    <text evidence="1">The sequence shown here is derived from an EMBL/GenBank/DDBJ whole genome shotgun (WGS) entry which is preliminary data.</text>
</comment>
<proteinExistence type="predicted"/>
<dbReference type="Proteomes" id="UP000232145">
    <property type="component" value="Unassembled WGS sequence"/>
</dbReference>
<reference evidence="1 2" key="1">
    <citation type="submission" date="2017-07" db="EMBL/GenBank/DDBJ databases">
        <title>Leptospira spp. isolated from tropical soils.</title>
        <authorList>
            <person name="Thibeaux R."/>
            <person name="Iraola G."/>
            <person name="Ferres I."/>
            <person name="Bierque E."/>
            <person name="Girault D."/>
            <person name="Soupe-Gilbert M.-E."/>
            <person name="Picardeau M."/>
            <person name="Goarant C."/>
        </authorList>
    </citation>
    <scope>NUCLEOTIDE SEQUENCE [LARGE SCALE GENOMIC DNA]</scope>
    <source>
        <strain evidence="1 2">FH2-B-A1</strain>
    </source>
</reference>
<dbReference type="EMBL" id="NPDX01000003">
    <property type="protein sequence ID" value="PJZ84252.1"/>
    <property type="molecule type" value="Genomic_DNA"/>
</dbReference>
<evidence type="ECO:0000313" key="2">
    <source>
        <dbReference type="Proteomes" id="UP000232145"/>
    </source>
</evidence>
<evidence type="ECO:0008006" key="3">
    <source>
        <dbReference type="Google" id="ProtNLM"/>
    </source>
</evidence>
<name>A0A2N0AIY3_9LEPT</name>
<accession>A0A2N0AIY3</accession>
<keyword evidence="2" id="KW-1185">Reference proteome</keyword>
<evidence type="ECO:0000313" key="1">
    <source>
        <dbReference type="EMBL" id="PJZ84252.1"/>
    </source>
</evidence>
<sequence>MNLKIISFFLSSLLIFYCGSFPVGQKRFNEMITEKVKARAAFDFDCPVENVKISIIDAKNFGANGCKQRATFTVYPADCAPTTVNEYGVEKYCQIVRN</sequence>
<organism evidence="1 2">
    <name type="scientific">Leptospira harrisiae</name>
    <dbReference type="NCBI Taxonomy" id="2023189"/>
    <lineage>
        <taxon>Bacteria</taxon>
        <taxon>Pseudomonadati</taxon>
        <taxon>Spirochaetota</taxon>
        <taxon>Spirochaetia</taxon>
        <taxon>Leptospirales</taxon>
        <taxon>Leptospiraceae</taxon>
        <taxon>Leptospira</taxon>
    </lineage>
</organism>
<gene>
    <name evidence="1" type="ORF">CH364_13080</name>
</gene>
<protein>
    <recommendedName>
        <fullName evidence="3">Lipoprotein</fullName>
    </recommendedName>
</protein>